<keyword evidence="3" id="KW-1185">Reference proteome</keyword>
<gene>
    <name evidence="2" type="ORF">KAJ83_16030</name>
</gene>
<keyword evidence="1" id="KW-0472">Membrane</keyword>
<feature type="transmembrane region" description="Helical" evidence="1">
    <location>
        <begin position="40"/>
        <end position="64"/>
    </location>
</feature>
<proteinExistence type="predicted"/>
<evidence type="ECO:0000313" key="2">
    <source>
        <dbReference type="EMBL" id="MBP5858531.1"/>
    </source>
</evidence>
<dbReference type="AlphaFoldDB" id="A0A8J7SPS7"/>
<protein>
    <submittedName>
        <fullName evidence="2">Uncharacterized protein</fullName>
    </submittedName>
</protein>
<evidence type="ECO:0000313" key="3">
    <source>
        <dbReference type="Proteomes" id="UP000672602"/>
    </source>
</evidence>
<comment type="caution">
    <text evidence="2">The sequence shown here is derived from an EMBL/GenBank/DDBJ whole genome shotgun (WGS) entry which is preliminary data.</text>
</comment>
<reference evidence="2" key="1">
    <citation type="submission" date="2021-04" db="EMBL/GenBank/DDBJ databases">
        <authorList>
            <person name="Zhang D.-C."/>
        </authorList>
    </citation>
    <scope>NUCLEOTIDE SEQUENCE</scope>
    <source>
        <strain evidence="2">CGMCC 1.15697</strain>
    </source>
</reference>
<keyword evidence="1" id="KW-0812">Transmembrane</keyword>
<name>A0A8J7SPS7_9PROT</name>
<feature type="transmembrane region" description="Helical" evidence="1">
    <location>
        <begin position="76"/>
        <end position="97"/>
    </location>
</feature>
<sequence>MQTKSPTAESDDARPLTAVDLLVRDVHTDKTVVFMADPVIGWYLCGPTIGFLCLSVPLAAAGAVHLGALTLGAAPASALSVAIAVIALVAAAVSYLATRLFRVALRQARMGEVLHVGPEGLKVPGAELAVRWDEIEEVVYRDFLFFAVFARLIVRVKADGARPAHDLSAFVGLNSASPLVIEPVLQAARERYLAAPEEGA</sequence>
<dbReference type="EMBL" id="JAGMWN010000009">
    <property type="protein sequence ID" value="MBP5858531.1"/>
    <property type="molecule type" value="Genomic_DNA"/>
</dbReference>
<accession>A0A8J7SPS7</accession>
<organism evidence="2 3">
    <name type="scientific">Marivibrio halodurans</name>
    <dbReference type="NCBI Taxonomy" id="2039722"/>
    <lineage>
        <taxon>Bacteria</taxon>
        <taxon>Pseudomonadati</taxon>
        <taxon>Pseudomonadota</taxon>
        <taxon>Alphaproteobacteria</taxon>
        <taxon>Rhodospirillales</taxon>
        <taxon>Rhodospirillaceae</taxon>
        <taxon>Marivibrio</taxon>
    </lineage>
</organism>
<dbReference type="Proteomes" id="UP000672602">
    <property type="component" value="Unassembled WGS sequence"/>
</dbReference>
<dbReference type="RefSeq" id="WP_210683125.1">
    <property type="nucleotide sequence ID" value="NZ_JAGMWN010000009.1"/>
</dbReference>
<keyword evidence="1" id="KW-1133">Transmembrane helix</keyword>
<evidence type="ECO:0000256" key="1">
    <source>
        <dbReference type="SAM" id="Phobius"/>
    </source>
</evidence>